<dbReference type="InterPro" id="IPR006058">
    <property type="entry name" value="2Fe2S_fd_BS"/>
</dbReference>
<evidence type="ECO:0000313" key="3">
    <source>
        <dbReference type="EMBL" id="STO37056.1"/>
    </source>
</evidence>
<dbReference type="InterPro" id="IPR001041">
    <property type="entry name" value="2Fe-2S_ferredoxin-type"/>
</dbReference>
<dbReference type="InterPro" id="IPR036010">
    <property type="entry name" value="2Fe-2S_ferredoxin-like_sf"/>
</dbReference>
<evidence type="ECO:0000313" key="4">
    <source>
        <dbReference type="EMBL" id="WIM79807.1"/>
    </source>
</evidence>
<organism evidence="2 6">
    <name type="scientific">Gallibacterium anatis</name>
    <dbReference type="NCBI Taxonomy" id="750"/>
    <lineage>
        <taxon>Bacteria</taxon>
        <taxon>Pseudomonadati</taxon>
        <taxon>Pseudomonadota</taxon>
        <taxon>Gammaproteobacteria</taxon>
        <taxon>Pasteurellales</taxon>
        <taxon>Pasteurellaceae</taxon>
        <taxon>Gallibacterium</taxon>
    </lineage>
</organism>
<accession>A0A0A2X884</accession>
<sequence length="85" mass="9956">MKVYQVHLKQRQQTLLHDNQISLLENLEQHQIAHEYQCRSGYCGACRAKMLQGSVRYRQPPLAFLQPDEILLCCCQLEQDIVLDL</sequence>
<evidence type="ECO:0000313" key="7">
    <source>
        <dbReference type="Proteomes" id="UP001226750"/>
    </source>
</evidence>
<proteinExistence type="predicted"/>
<dbReference type="PROSITE" id="PS51085">
    <property type="entry name" value="2FE2S_FER_2"/>
    <property type="match status" value="1"/>
</dbReference>
<evidence type="ECO:0000313" key="5">
    <source>
        <dbReference type="Proteomes" id="UP000254232"/>
    </source>
</evidence>
<dbReference type="EMBL" id="DYVQ01000034">
    <property type="protein sequence ID" value="HJF73490.1"/>
    <property type="molecule type" value="Genomic_DNA"/>
</dbReference>
<dbReference type="OMA" id="PCICKAK"/>
<reference evidence="2" key="3">
    <citation type="submission" date="2021-09" db="EMBL/GenBank/DDBJ databases">
        <authorList>
            <person name="Gilroy R."/>
        </authorList>
    </citation>
    <scope>NUCLEOTIDE SEQUENCE</scope>
    <source>
        <strain evidence="2">ChiHjej11B10-15683</strain>
    </source>
</reference>
<reference evidence="2" key="2">
    <citation type="journal article" date="2021" name="PeerJ">
        <title>Extensive microbial diversity within the chicken gut microbiome revealed by metagenomics and culture.</title>
        <authorList>
            <person name="Gilroy R."/>
            <person name="Ravi A."/>
            <person name="Getino M."/>
            <person name="Pursley I."/>
            <person name="Horton D.L."/>
            <person name="Alikhan N.F."/>
            <person name="Baker D."/>
            <person name="Gharbi K."/>
            <person name="Hall N."/>
            <person name="Watson M."/>
            <person name="Adriaenssens E.M."/>
            <person name="Foster-Nyarko E."/>
            <person name="Jarju S."/>
            <person name="Secka A."/>
            <person name="Antonio M."/>
            <person name="Oren A."/>
            <person name="Chaudhuri R.R."/>
            <person name="La Ragione R."/>
            <person name="Hildebrand F."/>
            <person name="Pallen M.J."/>
        </authorList>
    </citation>
    <scope>NUCLEOTIDE SEQUENCE</scope>
    <source>
        <strain evidence="2">ChiHjej11B10-15683</strain>
    </source>
</reference>
<dbReference type="GeneID" id="77263272"/>
<dbReference type="EMBL" id="CP126975">
    <property type="protein sequence ID" value="WIM79807.1"/>
    <property type="molecule type" value="Genomic_DNA"/>
</dbReference>
<dbReference type="SUPFAM" id="SSF54292">
    <property type="entry name" value="2Fe-2S ferredoxin-like"/>
    <property type="match status" value="1"/>
</dbReference>
<evidence type="ECO:0000259" key="1">
    <source>
        <dbReference type="PROSITE" id="PS51085"/>
    </source>
</evidence>
<dbReference type="NCBIfam" id="NF007985">
    <property type="entry name" value="PRK10713.1"/>
    <property type="match status" value="1"/>
</dbReference>
<dbReference type="Proteomes" id="UP001226750">
    <property type="component" value="Chromosome"/>
</dbReference>
<evidence type="ECO:0000313" key="2">
    <source>
        <dbReference type="EMBL" id="HJF73490.1"/>
    </source>
</evidence>
<dbReference type="CDD" id="cd00207">
    <property type="entry name" value="fer2"/>
    <property type="match status" value="1"/>
</dbReference>
<dbReference type="Proteomes" id="UP000749334">
    <property type="component" value="Unassembled WGS sequence"/>
</dbReference>
<name>A0A0A2X884_9PAST</name>
<reference evidence="3 5" key="1">
    <citation type="submission" date="2018-06" db="EMBL/GenBank/DDBJ databases">
        <authorList>
            <consortium name="Pathogen Informatics"/>
            <person name="Doyle S."/>
        </authorList>
    </citation>
    <scope>NUCLEOTIDE SEQUENCE [LARGE SCALE GENOMIC DNA]</scope>
    <source>
        <strain evidence="3 5">NCTC11413</strain>
    </source>
</reference>
<dbReference type="RefSeq" id="WP_013745525.1">
    <property type="nucleotide sequence ID" value="NZ_AP035889.1"/>
</dbReference>
<protein>
    <submittedName>
        <fullName evidence="3">2Fe-2S ferredoxin YfaE</fullName>
    </submittedName>
    <submittedName>
        <fullName evidence="2">Class I ribonucleotide reductase maintenance protein YfaE</fullName>
    </submittedName>
</protein>
<evidence type="ECO:0000313" key="6">
    <source>
        <dbReference type="Proteomes" id="UP000749334"/>
    </source>
</evidence>
<dbReference type="Gene3D" id="3.10.20.30">
    <property type="match status" value="1"/>
</dbReference>
<dbReference type="Pfam" id="PF00111">
    <property type="entry name" value="Fer2"/>
    <property type="match status" value="1"/>
</dbReference>
<dbReference type="AlphaFoldDB" id="A0A0A2X884"/>
<dbReference type="EMBL" id="UGGZ01000001">
    <property type="protein sequence ID" value="STO37056.1"/>
    <property type="molecule type" value="Genomic_DNA"/>
</dbReference>
<dbReference type="InterPro" id="IPR012675">
    <property type="entry name" value="Beta-grasp_dom_sf"/>
</dbReference>
<dbReference type="PROSITE" id="PS00197">
    <property type="entry name" value="2FE2S_FER_1"/>
    <property type="match status" value="1"/>
</dbReference>
<feature type="domain" description="2Fe-2S ferredoxin-type" evidence="1">
    <location>
        <begin position="4"/>
        <end position="85"/>
    </location>
</feature>
<dbReference type="GO" id="GO:0051537">
    <property type="term" value="F:2 iron, 2 sulfur cluster binding"/>
    <property type="evidence" value="ECO:0007669"/>
    <property type="project" value="InterPro"/>
</dbReference>
<reference evidence="4 7" key="4">
    <citation type="submission" date="2023-06" db="EMBL/GenBank/DDBJ databases">
        <title>Complete Genome Sequence of Gallibacterium anatis Strain BJF12, Isolated from a chicken with diarrhea.</title>
        <authorList>
            <person name="Guo F."/>
            <person name="Bu W."/>
            <person name="Xu F."/>
            <person name="Wen T."/>
        </authorList>
    </citation>
    <scope>NUCLEOTIDE SEQUENCE [LARGE SCALE GENOMIC DNA]</scope>
    <source>
        <strain evidence="4 7">BJF12</strain>
    </source>
</reference>
<dbReference type="Proteomes" id="UP000254232">
    <property type="component" value="Unassembled WGS sequence"/>
</dbReference>
<keyword evidence="7" id="KW-1185">Reference proteome</keyword>
<gene>
    <name evidence="2" type="primary">yfaE</name>
    <name evidence="3" type="synonym">ycbX_1</name>
    <name evidence="2" type="ORF">K8W15_04685</name>
    <name evidence="3" type="ORF">NCTC11413_00139</name>
    <name evidence="4" type="ORF">QP018_00695</name>
</gene>